<dbReference type="SMART" id="SM00448">
    <property type="entry name" value="REC"/>
    <property type="match status" value="2"/>
</dbReference>
<dbReference type="PANTHER" id="PTHR24422">
    <property type="entry name" value="CHEMOTAXIS PROTEIN METHYLTRANSFERASE"/>
    <property type="match status" value="1"/>
</dbReference>
<feature type="domain" description="HTH luxR-type" evidence="8">
    <location>
        <begin position="1367"/>
        <end position="1432"/>
    </location>
</feature>
<dbReference type="Gene3D" id="1.10.287.130">
    <property type="match status" value="1"/>
</dbReference>
<evidence type="ECO:0000259" key="8">
    <source>
        <dbReference type="PROSITE" id="PS50043"/>
    </source>
</evidence>
<dbReference type="PROSITE" id="PS50043">
    <property type="entry name" value="HTH_LUXR_2"/>
    <property type="match status" value="1"/>
</dbReference>
<feature type="domain" description="CheR-type methyltransferase" evidence="13">
    <location>
        <begin position="224"/>
        <end position="464"/>
    </location>
</feature>
<dbReference type="Pfam" id="PF00512">
    <property type="entry name" value="HisKA"/>
    <property type="match status" value="1"/>
</dbReference>
<dbReference type="Pfam" id="PF01339">
    <property type="entry name" value="CheB_methylest"/>
    <property type="match status" value="1"/>
</dbReference>
<dbReference type="InterPro" id="IPR035909">
    <property type="entry name" value="CheB_C"/>
</dbReference>
<dbReference type="InterPro" id="IPR000792">
    <property type="entry name" value="Tscrpt_reg_LuxR_C"/>
</dbReference>
<dbReference type="PROSITE" id="PS50122">
    <property type="entry name" value="CHEB"/>
    <property type="match status" value="1"/>
</dbReference>
<dbReference type="SUPFAM" id="SSF47384">
    <property type="entry name" value="Homodimeric domain of signal transducing histidine kinase"/>
    <property type="match status" value="1"/>
</dbReference>
<feature type="domain" description="Response regulatory" evidence="10">
    <location>
        <begin position="1237"/>
        <end position="1351"/>
    </location>
</feature>
<dbReference type="EMBL" id="RPEM01000004">
    <property type="protein sequence ID" value="TGD43813.1"/>
    <property type="molecule type" value="Genomic_DNA"/>
</dbReference>
<organism evidence="14 15">
    <name type="scientific">Pseudotabrizicola sediminis</name>
    <dbReference type="NCBI Taxonomy" id="2486418"/>
    <lineage>
        <taxon>Bacteria</taxon>
        <taxon>Pseudomonadati</taxon>
        <taxon>Pseudomonadota</taxon>
        <taxon>Alphaproteobacteria</taxon>
        <taxon>Rhodobacterales</taxon>
        <taxon>Paracoccaceae</taxon>
        <taxon>Pseudotabrizicola</taxon>
    </lineage>
</organism>
<dbReference type="InterPro" id="IPR035965">
    <property type="entry name" value="PAS-like_dom_sf"/>
</dbReference>
<name>A0ABY2KNS0_9RHOB</name>
<dbReference type="EC" id="2.7.13.3" evidence="2"/>
<dbReference type="SMART" id="SM00387">
    <property type="entry name" value="HATPase_c"/>
    <property type="match status" value="1"/>
</dbReference>
<dbReference type="RefSeq" id="WP_135429840.1">
    <property type="nucleotide sequence ID" value="NZ_RPEM01000004.1"/>
</dbReference>
<evidence type="ECO:0000259" key="10">
    <source>
        <dbReference type="PROSITE" id="PS50110"/>
    </source>
</evidence>
<dbReference type="Proteomes" id="UP000297741">
    <property type="component" value="Unassembled WGS sequence"/>
</dbReference>
<dbReference type="PRINTS" id="PR00038">
    <property type="entry name" value="HTHLUXR"/>
</dbReference>
<dbReference type="Gene3D" id="1.10.10.10">
    <property type="entry name" value="Winged helix-like DNA-binding domain superfamily/Winged helix DNA-binding domain"/>
    <property type="match status" value="1"/>
</dbReference>
<comment type="catalytic activity">
    <reaction evidence="1">
        <text>ATP + protein L-histidine = ADP + protein N-phospho-L-histidine.</text>
        <dbReference type="EC" id="2.7.13.3"/>
    </reaction>
</comment>
<keyword evidence="15" id="KW-1185">Reference proteome</keyword>
<dbReference type="InterPro" id="IPR022641">
    <property type="entry name" value="CheR_N"/>
</dbReference>
<dbReference type="SMART" id="SM00138">
    <property type="entry name" value="MeTrc"/>
    <property type="match status" value="1"/>
</dbReference>
<dbReference type="PROSITE" id="PS50110">
    <property type="entry name" value="RESPONSE_REGULATORY"/>
    <property type="match status" value="2"/>
</dbReference>
<dbReference type="CDD" id="cd00082">
    <property type="entry name" value="HisKA"/>
    <property type="match status" value="1"/>
</dbReference>
<dbReference type="SUPFAM" id="SSF53335">
    <property type="entry name" value="S-adenosyl-L-methionine-dependent methyltransferases"/>
    <property type="match status" value="1"/>
</dbReference>
<dbReference type="Pfam" id="PF02518">
    <property type="entry name" value="HATPase_c"/>
    <property type="match status" value="1"/>
</dbReference>
<dbReference type="PRINTS" id="PR00996">
    <property type="entry name" value="CHERMTFRASE"/>
</dbReference>
<keyword evidence="5" id="KW-0378">Hydrolase</keyword>
<dbReference type="InterPro" id="IPR036097">
    <property type="entry name" value="HisK_dim/P_sf"/>
</dbReference>
<evidence type="ECO:0000259" key="11">
    <source>
        <dbReference type="PROSITE" id="PS50113"/>
    </source>
</evidence>
<accession>A0ABY2KNS0</accession>
<keyword evidence="4" id="KW-0238">DNA-binding</keyword>
<feature type="active site" evidence="5">
    <location>
        <position position="18"/>
    </location>
</feature>
<dbReference type="InterPro" id="IPR000014">
    <property type="entry name" value="PAS"/>
</dbReference>
<proteinExistence type="predicted"/>
<dbReference type="CDD" id="cd00130">
    <property type="entry name" value="PAS"/>
    <property type="match status" value="1"/>
</dbReference>
<evidence type="ECO:0000256" key="7">
    <source>
        <dbReference type="SAM" id="Coils"/>
    </source>
</evidence>
<dbReference type="InterPro" id="IPR001789">
    <property type="entry name" value="Sig_transdc_resp-reg_receiver"/>
</dbReference>
<evidence type="ECO:0000259" key="13">
    <source>
        <dbReference type="PROSITE" id="PS50123"/>
    </source>
</evidence>
<dbReference type="InterPro" id="IPR003594">
    <property type="entry name" value="HATPase_dom"/>
</dbReference>
<dbReference type="Pfam" id="PF13596">
    <property type="entry name" value="PAS_10"/>
    <property type="match status" value="1"/>
</dbReference>
<dbReference type="SMART" id="SM00421">
    <property type="entry name" value="HTH_LUXR"/>
    <property type="match status" value="1"/>
</dbReference>
<gene>
    <name evidence="14" type="ORF">EEB11_07450</name>
</gene>
<dbReference type="SUPFAM" id="SSF52172">
    <property type="entry name" value="CheY-like"/>
    <property type="match status" value="2"/>
</dbReference>
<dbReference type="InterPro" id="IPR005467">
    <property type="entry name" value="His_kinase_dom"/>
</dbReference>
<dbReference type="Pfam" id="PF03705">
    <property type="entry name" value="CheR_N"/>
    <property type="match status" value="1"/>
</dbReference>
<dbReference type="PROSITE" id="PS50123">
    <property type="entry name" value="CHER"/>
    <property type="match status" value="1"/>
</dbReference>
<feature type="coiled-coil region" evidence="7">
    <location>
        <begin position="649"/>
        <end position="732"/>
    </location>
</feature>
<dbReference type="InterPro" id="IPR029063">
    <property type="entry name" value="SAM-dependent_MTases_sf"/>
</dbReference>
<dbReference type="PANTHER" id="PTHR24422:SF27">
    <property type="entry name" value="PROTEIN-GLUTAMATE O-METHYLTRANSFERASE"/>
    <property type="match status" value="1"/>
</dbReference>
<dbReference type="SUPFAM" id="SSF52738">
    <property type="entry name" value="Methylesterase CheB, C-terminal domain"/>
    <property type="match status" value="1"/>
</dbReference>
<dbReference type="Gene3D" id="3.30.565.10">
    <property type="entry name" value="Histidine kinase-like ATPase, C-terminal domain"/>
    <property type="match status" value="1"/>
</dbReference>
<reference evidence="14 15" key="1">
    <citation type="submission" date="2018-11" db="EMBL/GenBank/DDBJ databases">
        <title>Tabrizicola sp. isolated from sediment of alpine lake.</title>
        <authorList>
            <person name="Liu Z."/>
        </authorList>
    </citation>
    <scope>NUCLEOTIDE SEQUENCE [LARGE SCALE GENOMIC DNA]</scope>
    <source>
        <strain evidence="14 15">DRYC-M-16</strain>
    </source>
</reference>
<feature type="active site" evidence="5">
    <location>
        <position position="137"/>
    </location>
</feature>
<feature type="modified residue" description="4-aspartylphosphate" evidence="6">
    <location>
        <position position="1286"/>
    </location>
</feature>
<feature type="domain" description="Response regulatory" evidence="10">
    <location>
        <begin position="1100"/>
        <end position="1217"/>
    </location>
</feature>
<dbReference type="PROSITE" id="PS50113">
    <property type="entry name" value="PAC"/>
    <property type="match status" value="1"/>
</dbReference>
<evidence type="ECO:0000313" key="14">
    <source>
        <dbReference type="EMBL" id="TGD43813.1"/>
    </source>
</evidence>
<protein>
    <recommendedName>
        <fullName evidence="2">histidine kinase</fullName>
        <ecNumber evidence="2">2.7.13.3</ecNumber>
    </recommendedName>
</protein>
<evidence type="ECO:0000256" key="4">
    <source>
        <dbReference type="ARBA" id="ARBA00023125"/>
    </source>
</evidence>
<dbReference type="SUPFAM" id="SSF55874">
    <property type="entry name" value="ATPase domain of HSP90 chaperone/DNA topoisomerase II/histidine kinase"/>
    <property type="match status" value="1"/>
</dbReference>
<dbReference type="CDD" id="cd06170">
    <property type="entry name" value="LuxR_C_like"/>
    <property type="match status" value="1"/>
</dbReference>
<dbReference type="InterPro" id="IPR036388">
    <property type="entry name" value="WH-like_DNA-bd_sf"/>
</dbReference>
<keyword evidence="7" id="KW-0175">Coiled coil</keyword>
<evidence type="ECO:0000313" key="15">
    <source>
        <dbReference type="Proteomes" id="UP000297741"/>
    </source>
</evidence>
<keyword evidence="3 5" id="KW-0145">Chemotaxis</keyword>
<dbReference type="PROSITE" id="PS00622">
    <property type="entry name" value="HTH_LUXR_1"/>
    <property type="match status" value="1"/>
</dbReference>
<evidence type="ECO:0000256" key="6">
    <source>
        <dbReference type="PROSITE-ProRule" id="PRU00169"/>
    </source>
</evidence>
<dbReference type="InterPro" id="IPR016032">
    <property type="entry name" value="Sig_transdc_resp-reg_C-effctor"/>
</dbReference>
<dbReference type="InterPro" id="IPR050903">
    <property type="entry name" value="Bact_Chemotaxis_MeTrfase"/>
</dbReference>
<evidence type="ECO:0000256" key="5">
    <source>
        <dbReference type="PROSITE-ProRule" id="PRU00050"/>
    </source>
</evidence>
<dbReference type="SUPFAM" id="SSF55785">
    <property type="entry name" value="PYP-like sensor domain (PAS domain)"/>
    <property type="match status" value="1"/>
</dbReference>
<dbReference type="Gene3D" id="3.40.50.150">
    <property type="entry name" value="Vaccinia Virus protein VP39"/>
    <property type="match status" value="1"/>
</dbReference>
<dbReference type="InterPro" id="IPR000700">
    <property type="entry name" value="PAS-assoc_C"/>
</dbReference>
<dbReference type="InterPro" id="IPR003661">
    <property type="entry name" value="HisK_dim/P_dom"/>
</dbReference>
<dbReference type="SUPFAM" id="SSF47757">
    <property type="entry name" value="Chemotaxis receptor methyltransferase CheR, N-terminal domain"/>
    <property type="match status" value="1"/>
</dbReference>
<dbReference type="InterPro" id="IPR011006">
    <property type="entry name" value="CheY-like_superfamily"/>
</dbReference>
<dbReference type="Pfam" id="PF00072">
    <property type="entry name" value="Response_reg"/>
    <property type="match status" value="2"/>
</dbReference>
<keyword evidence="6" id="KW-0597">Phosphoprotein</keyword>
<comment type="caution">
    <text evidence="14">The sequence shown here is derived from an EMBL/GenBank/DDBJ whole genome shotgun (WGS) entry which is preliminary data.</text>
</comment>
<evidence type="ECO:0000256" key="2">
    <source>
        <dbReference type="ARBA" id="ARBA00012438"/>
    </source>
</evidence>
<dbReference type="InterPro" id="IPR022642">
    <property type="entry name" value="CheR_C"/>
</dbReference>
<feature type="domain" description="Histidine kinase" evidence="9">
    <location>
        <begin position="863"/>
        <end position="1076"/>
    </location>
</feature>
<dbReference type="Pfam" id="PF00196">
    <property type="entry name" value="GerE"/>
    <property type="match status" value="1"/>
</dbReference>
<dbReference type="InterPro" id="IPR000673">
    <property type="entry name" value="Sig_transdc_resp-reg_Me-estase"/>
</dbReference>
<dbReference type="Pfam" id="PF01739">
    <property type="entry name" value="CheR"/>
    <property type="match status" value="1"/>
</dbReference>
<dbReference type="Gene3D" id="3.40.50.2300">
    <property type="match status" value="2"/>
</dbReference>
<feature type="domain" description="CheB-type methylesterase" evidence="12">
    <location>
        <begin position="6"/>
        <end position="195"/>
    </location>
</feature>
<dbReference type="SUPFAM" id="SSF46894">
    <property type="entry name" value="C-terminal effector domain of the bipartite response regulators"/>
    <property type="match status" value="1"/>
</dbReference>
<evidence type="ECO:0000259" key="12">
    <source>
        <dbReference type="PROSITE" id="PS50122"/>
    </source>
</evidence>
<dbReference type="InterPro" id="IPR036890">
    <property type="entry name" value="HATPase_C_sf"/>
</dbReference>
<feature type="active site" evidence="5">
    <location>
        <position position="45"/>
    </location>
</feature>
<feature type="domain" description="PAC" evidence="11">
    <location>
        <begin position="795"/>
        <end position="845"/>
    </location>
</feature>
<dbReference type="CDD" id="cd16434">
    <property type="entry name" value="CheB-CheR_fusion"/>
    <property type="match status" value="1"/>
</dbReference>
<dbReference type="PROSITE" id="PS50109">
    <property type="entry name" value="HIS_KIN"/>
    <property type="match status" value="1"/>
</dbReference>
<evidence type="ECO:0000259" key="9">
    <source>
        <dbReference type="PROSITE" id="PS50109"/>
    </source>
</evidence>
<evidence type="ECO:0000256" key="3">
    <source>
        <dbReference type="ARBA" id="ARBA00022500"/>
    </source>
</evidence>
<dbReference type="SMART" id="SM00388">
    <property type="entry name" value="HisKA"/>
    <property type="match status" value="1"/>
</dbReference>
<dbReference type="Gene3D" id="3.40.50.180">
    <property type="entry name" value="Methylesterase CheB, C-terminal domain"/>
    <property type="match status" value="1"/>
</dbReference>
<evidence type="ECO:0000256" key="1">
    <source>
        <dbReference type="ARBA" id="ARBA00000085"/>
    </source>
</evidence>
<sequence>MSDQGSGTVLPVIAIGASAGGLEACRALLKTMPDAMPAAFILILHLDPSHDSMMVELLAHHTGLKVVQATEGLALRAGVVHVIPPGVFLTVSLGVIHLQEPGGGKAVRMPFDRLLSSIAEEGGPASACIVLSGTGTDGSHGLAHIHAAGGLVIAQDPAEAGQAGMPDSAIRTGFVAHVLPTGAMRGVLEAFLAEHLSAPDTAIAPTESRKTGVARADDQSAIGYDAILSFVGEHSAQDISLYKRGTLERRIARRMARIGLGADKTAQYLAILRSDPDERSQLSADLLIHVTSFFRDPLVFEHLSAKAIPDLLAAMPADRPLRVWVAGCSTGEEAYSLAITCLEEMEAAGSGARLQILASDVDPESIATARAGFYARDIEDSVSPERLARFFVPADGGWRVTSALRDLIVFTVADLLSDPPFSKIDLVSCRNVLIYLGPEAQKRVIARCCFALRPGGLLLLGAAEMPGHSDGSFAVEDKAARLWRRVGKGLPGDLNFSLGKREELPSVLGQSPVRRTELADLCRRIVFEIYTPAAVLLNSRLECLYLLGETETYLKVTQGHHDPGIVGMLPKSLRLRFRTAAATCTPENPLVTVSGGRLPGTGNFNIVLHAVSTGTEPLMLACFVNASGQQPKGDEQEADGQDGRTGDLEADLKAARSDLSAALRDLEEEVEAHGMDAAEALSVNEEFQSTNEELLASKEELQSLNEELTALNSQLQETLERHRTTANDLQNVLFSTDVATLFLDPDLNIRFFTPAARAIFRVIPTDVGRPIADLAAVSKDDDLAADARAVLTDGDPSERETVGADGKYFLRRIQPYRAEGGRVEGVVITYVDITDRKRSNAALEAAMSEAERATKAKSRFLASASHDLRQPLQSMALLHKLLAPHKRSTEGARLAALLDQTLGSMTAMLDSMLDVNRIESGIVRPAMRPVAIATLIQRLADEFGPQCKIKGLKLRAVSCKAWVRTDPQLLEQMLRNLLSNALKYTPKGGILLGCRRRGGVLNLLVCDTGIGVAAQDTKTIFDAYSTATKPAGAFGQGLGLGLSIVQRLADLMDHPVTVRSTPGKGSAFMITLPVADPIPDTLPSAQSVPEHIRVASQIGTILVVEDEEPLRDLLAEFLTREGHTVVAKSSAQDALNWASGDVLPPDLLLADFDLYGGTNGLSLAQDLPDVLGCAVPTIILTGDITTSTLKRIAASPHHQITKPVMPEVLLALISDLMRKARVKAGKSTRPPEADVPTVHVVDDDPMIRETMRRLFEAEGWRVFIYKSAEGFLAAPCLGGNACLLVDNLLPGMDGVALITLLRERQSDLPAVMLTGHGDAATAVAALRAGATDLIEKPASAADLLASIRHAIKAGTKAHPMTETRKAAQQRFSGLTEREREVLTLVLSGAPNKIIAHDLGINQRTVENHRASVMRKTRAVSLPELVRLALAAEVPIR</sequence>
<dbReference type="InterPro" id="IPR000780">
    <property type="entry name" value="CheR_MeTrfase"/>
</dbReference>
<feature type="modified residue" description="4-aspartylphosphate" evidence="6">
    <location>
        <position position="1151"/>
    </location>
</feature>
<dbReference type="Gene3D" id="3.30.450.20">
    <property type="entry name" value="PAS domain"/>
    <property type="match status" value="1"/>
</dbReference>